<dbReference type="EMBL" id="JBHULY010000025">
    <property type="protein sequence ID" value="MFD2726729.1"/>
    <property type="molecule type" value="Genomic_DNA"/>
</dbReference>
<name>A0ABW5TD52_9FLAO</name>
<protein>
    <submittedName>
        <fullName evidence="4">LytR/AlgR family response regulator transcription factor</fullName>
    </submittedName>
</protein>
<feature type="modified residue" description="4-aspartylphosphate" evidence="1">
    <location>
        <position position="54"/>
    </location>
</feature>
<dbReference type="SUPFAM" id="SSF52172">
    <property type="entry name" value="CheY-like"/>
    <property type="match status" value="1"/>
</dbReference>
<evidence type="ECO:0000259" key="3">
    <source>
        <dbReference type="PROSITE" id="PS50930"/>
    </source>
</evidence>
<evidence type="ECO:0000313" key="5">
    <source>
        <dbReference type="Proteomes" id="UP001597476"/>
    </source>
</evidence>
<accession>A0ABW5TD52</accession>
<dbReference type="InterPro" id="IPR011006">
    <property type="entry name" value="CheY-like_superfamily"/>
</dbReference>
<proteinExistence type="predicted"/>
<dbReference type="Pfam" id="PF04397">
    <property type="entry name" value="LytTR"/>
    <property type="match status" value="1"/>
</dbReference>
<dbReference type="InterPro" id="IPR007492">
    <property type="entry name" value="LytTR_DNA-bd_dom"/>
</dbReference>
<evidence type="ECO:0000313" key="4">
    <source>
        <dbReference type="EMBL" id="MFD2726729.1"/>
    </source>
</evidence>
<dbReference type="SMART" id="SM00448">
    <property type="entry name" value="REC"/>
    <property type="match status" value="1"/>
</dbReference>
<sequence length="249" mass="28449">MKVLIVDDELNIREGLKKMITAFCPYVSEIGDTYGVQSGLEAIKKEQPDLVLLDVELEDGTGMDLLSSLDVIDFQLVFITAHNKYAIDAFKFSAIEFLLKPIDTDNLMHALDKAKKQIGNENLAEQLQILKQSLNAIRANDKKIVLKDINSIYFVKVSDIVRCESDGQYTQFHLSDSQKILISKSLKEYEKLLEPYGFIRPHHSHLINRHKIVRFDKTNGGTLLMETNCRIPVSHRKRAHILQVLDNQQ</sequence>
<evidence type="ECO:0000256" key="1">
    <source>
        <dbReference type="PROSITE-ProRule" id="PRU00169"/>
    </source>
</evidence>
<dbReference type="Gene3D" id="2.40.50.1020">
    <property type="entry name" value="LytTr DNA-binding domain"/>
    <property type="match status" value="1"/>
</dbReference>
<dbReference type="InterPro" id="IPR001789">
    <property type="entry name" value="Sig_transdc_resp-reg_receiver"/>
</dbReference>
<feature type="domain" description="Response regulatory" evidence="2">
    <location>
        <begin position="2"/>
        <end position="115"/>
    </location>
</feature>
<dbReference type="Gene3D" id="3.40.50.2300">
    <property type="match status" value="1"/>
</dbReference>
<organism evidence="4 5">
    <name type="scientific">Hyunsoonleella rubra</name>
    <dbReference type="NCBI Taxonomy" id="1737062"/>
    <lineage>
        <taxon>Bacteria</taxon>
        <taxon>Pseudomonadati</taxon>
        <taxon>Bacteroidota</taxon>
        <taxon>Flavobacteriia</taxon>
        <taxon>Flavobacteriales</taxon>
        <taxon>Flavobacteriaceae</taxon>
    </lineage>
</organism>
<dbReference type="PROSITE" id="PS50930">
    <property type="entry name" value="HTH_LYTTR"/>
    <property type="match status" value="1"/>
</dbReference>
<comment type="caution">
    <text evidence="4">The sequence shown here is derived from an EMBL/GenBank/DDBJ whole genome shotgun (WGS) entry which is preliminary data.</text>
</comment>
<dbReference type="PANTHER" id="PTHR37299">
    <property type="entry name" value="TRANSCRIPTIONAL REGULATOR-RELATED"/>
    <property type="match status" value="1"/>
</dbReference>
<reference evidence="5" key="1">
    <citation type="journal article" date="2019" name="Int. J. Syst. Evol. Microbiol.">
        <title>The Global Catalogue of Microorganisms (GCM) 10K type strain sequencing project: providing services to taxonomists for standard genome sequencing and annotation.</title>
        <authorList>
            <consortium name="The Broad Institute Genomics Platform"/>
            <consortium name="The Broad Institute Genome Sequencing Center for Infectious Disease"/>
            <person name="Wu L."/>
            <person name="Ma J."/>
        </authorList>
    </citation>
    <scope>NUCLEOTIDE SEQUENCE [LARGE SCALE GENOMIC DNA]</scope>
    <source>
        <strain evidence="5">KCTC 42398</strain>
    </source>
</reference>
<keyword evidence="5" id="KW-1185">Reference proteome</keyword>
<dbReference type="InterPro" id="IPR046947">
    <property type="entry name" value="LytR-like"/>
</dbReference>
<feature type="domain" description="HTH LytTR-type" evidence="3">
    <location>
        <begin position="144"/>
        <end position="247"/>
    </location>
</feature>
<gene>
    <name evidence="4" type="ORF">ACFSR8_10945</name>
</gene>
<dbReference type="SMART" id="SM00850">
    <property type="entry name" value="LytTR"/>
    <property type="match status" value="1"/>
</dbReference>
<dbReference type="RefSeq" id="WP_380291949.1">
    <property type="nucleotide sequence ID" value="NZ_JBHULY010000025.1"/>
</dbReference>
<dbReference type="Proteomes" id="UP001597476">
    <property type="component" value="Unassembled WGS sequence"/>
</dbReference>
<keyword evidence="1" id="KW-0597">Phosphoprotein</keyword>
<evidence type="ECO:0000259" key="2">
    <source>
        <dbReference type="PROSITE" id="PS50110"/>
    </source>
</evidence>
<dbReference type="PANTHER" id="PTHR37299:SF1">
    <property type="entry name" value="STAGE 0 SPORULATION PROTEIN A HOMOLOG"/>
    <property type="match status" value="1"/>
</dbReference>
<dbReference type="Pfam" id="PF00072">
    <property type="entry name" value="Response_reg"/>
    <property type="match status" value="1"/>
</dbReference>
<dbReference type="PROSITE" id="PS50110">
    <property type="entry name" value="RESPONSE_REGULATORY"/>
    <property type="match status" value="1"/>
</dbReference>